<feature type="transmembrane region" description="Helical" evidence="8">
    <location>
        <begin position="275"/>
        <end position="291"/>
    </location>
</feature>
<keyword evidence="5 8" id="KW-0812">Transmembrane</keyword>
<feature type="transmembrane region" description="Helical" evidence="8">
    <location>
        <begin position="37"/>
        <end position="55"/>
    </location>
</feature>
<keyword evidence="7 8" id="KW-0472">Membrane</keyword>
<sequence length="348" mass="38162">MLYSAMSIIKVEINYKNLLIAAIATGVVVLLFKLQTIITVFAVSFFIAYMFDPVVDKFEERKIPRSVTILVMMALTAALIVLLLAWLIPVAASELQYLSNNVANYVDSLFGFVQTSAAVFDIQLDVNTLKQHIGSHSSDYLKEIFSSMSSLMSSFSSMVSVILNIALVPILVFYFLKDFDKILAKMLEFLNTRFKMDFTGYYREFDNILSTYFRGQIIVAAILGLLYTLVLFIAGIKPAVIVGTVSGILSVVPYLGFIVGFTVSVILAALQYGDFLHPTMVIAGFALVQFFEGNFITPRILGGSLGLHPTAVIFSLMAGGALFGIGGMIIALPVAAFLRVLINQRSAQ</sequence>
<dbReference type="EMBL" id="SMGG01000003">
    <property type="protein sequence ID" value="TCK62181.1"/>
    <property type="molecule type" value="Genomic_DNA"/>
</dbReference>
<evidence type="ECO:0000313" key="9">
    <source>
        <dbReference type="EMBL" id="TCK62181.1"/>
    </source>
</evidence>
<feature type="transmembrane region" description="Helical" evidence="8">
    <location>
        <begin position="248"/>
        <end position="268"/>
    </location>
</feature>
<gene>
    <name evidence="9" type="ORF">C8D98_0695</name>
</gene>
<comment type="subcellular location">
    <subcellularLocation>
        <location evidence="1">Cell membrane</location>
        <topology evidence="1">Multi-pass membrane protein</topology>
    </subcellularLocation>
</comment>
<evidence type="ECO:0000313" key="10">
    <source>
        <dbReference type="Proteomes" id="UP000294614"/>
    </source>
</evidence>
<organism evidence="9 10">
    <name type="scientific">Seleniivibrio woodruffii</name>
    <dbReference type="NCBI Taxonomy" id="1078050"/>
    <lineage>
        <taxon>Bacteria</taxon>
        <taxon>Pseudomonadati</taxon>
        <taxon>Deferribacterota</taxon>
        <taxon>Deferribacteres</taxon>
        <taxon>Deferribacterales</taxon>
        <taxon>Geovibrionaceae</taxon>
        <taxon>Seleniivibrio</taxon>
    </lineage>
</organism>
<keyword evidence="4" id="KW-1003">Cell membrane</keyword>
<keyword evidence="10" id="KW-1185">Reference proteome</keyword>
<feature type="transmembrane region" description="Helical" evidence="8">
    <location>
        <begin position="155"/>
        <end position="176"/>
    </location>
</feature>
<dbReference type="PANTHER" id="PTHR21716">
    <property type="entry name" value="TRANSMEMBRANE PROTEIN"/>
    <property type="match status" value="1"/>
</dbReference>
<feature type="transmembrane region" description="Helical" evidence="8">
    <location>
        <begin position="217"/>
        <end position="236"/>
    </location>
</feature>
<evidence type="ECO:0000256" key="1">
    <source>
        <dbReference type="ARBA" id="ARBA00004651"/>
    </source>
</evidence>
<dbReference type="AlphaFoldDB" id="A0A4V2PSC3"/>
<evidence type="ECO:0000256" key="2">
    <source>
        <dbReference type="ARBA" id="ARBA00009773"/>
    </source>
</evidence>
<feature type="transmembrane region" description="Helical" evidence="8">
    <location>
        <begin position="67"/>
        <end position="88"/>
    </location>
</feature>
<proteinExistence type="inferred from homology"/>
<evidence type="ECO:0000256" key="5">
    <source>
        <dbReference type="ARBA" id="ARBA00022692"/>
    </source>
</evidence>
<comment type="caution">
    <text evidence="9">The sequence shown here is derived from an EMBL/GenBank/DDBJ whole genome shotgun (WGS) entry which is preliminary data.</text>
</comment>
<keyword evidence="6 8" id="KW-1133">Transmembrane helix</keyword>
<dbReference type="InterPro" id="IPR002549">
    <property type="entry name" value="AI-2E-like"/>
</dbReference>
<reference evidence="9 10" key="1">
    <citation type="submission" date="2019-03" db="EMBL/GenBank/DDBJ databases">
        <title>Genomic Encyclopedia of Type Strains, Phase IV (KMG-IV): sequencing the most valuable type-strain genomes for metagenomic binning, comparative biology and taxonomic classification.</title>
        <authorList>
            <person name="Goeker M."/>
        </authorList>
    </citation>
    <scope>NUCLEOTIDE SEQUENCE [LARGE SCALE GENOMIC DNA]</scope>
    <source>
        <strain evidence="9 10">DSM 24984</strain>
    </source>
</reference>
<evidence type="ECO:0000256" key="7">
    <source>
        <dbReference type="ARBA" id="ARBA00023136"/>
    </source>
</evidence>
<dbReference type="PANTHER" id="PTHR21716:SF53">
    <property type="entry name" value="PERMEASE PERM-RELATED"/>
    <property type="match status" value="1"/>
</dbReference>
<protein>
    <submittedName>
        <fullName evidence="9">Putative PurR-regulated permease PerM</fullName>
    </submittedName>
</protein>
<evidence type="ECO:0000256" key="8">
    <source>
        <dbReference type="SAM" id="Phobius"/>
    </source>
</evidence>
<dbReference type="Pfam" id="PF01594">
    <property type="entry name" value="AI-2E_transport"/>
    <property type="match status" value="1"/>
</dbReference>
<evidence type="ECO:0000256" key="4">
    <source>
        <dbReference type="ARBA" id="ARBA00022475"/>
    </source>
</evidence>
<feature type="transmembrane region" description="Helical" evidence="8">
    <location>
        <begin position="311"/>
        <end position="342"/>
    </location>
</feature>
<evidence type="ECO:0000256" key="6">
    <source>
        <dbReference type="ARBA" id="ARBA00022989"/>
    </source>
</evidence>
<dbReference type="Proteomes" id="UP000294614">
    <property type="component" value="Unassembled WGS sequence"/>
</dbReference>
<dbReference type="GO" id="GO:0005886">
    <property type="term" value="C:plasma membrane"/>
    <property type="evidence" value="ECO:0007669"/>
    <property type="project" value="UniProtKB-SubCell"/>
</dbReference>
<name>A0A4V2PSC3_9BACT</name>
<evidence type="ECO:0000256" key="3">
    <source>
        <dbReference type="ARBA" id="ARBA00022448"/>
    </source>
</evidence>
<comment type="similarity">
    <text evidence="2">Belongs to the autoinducer-2 exporter (AI-2E) (TC 2.A.86) family.</text>
</comment>
<dbReference type="GO" id="GO:0055085">
    <property type="term" value="P:transmembrane transport"/>
    <property type="evidence" value="ECO:0007669"/>
    <property type="project" value="TreeGrafter"/>
</dbReference>
<accession>A0A4V2PSC3</accession>
<keyword evidence="3" id="KW-0813">Transport</keyword>
<feature type="transmembrane region" description="Helical" evidence="8">
    <location>
        <begin position="12"/>
        <end position="31"/>
    </location>
</feature>